<organism evidence="1">
    <name type="scientific">marine metagenome</name>
    <dbReference type="NCBI Taxonomy" id="408172"/>
    <lineage>
        <taxon>unclassified sequences</taxon>
        <taxon>metagenomes</taxon>
        <taxon>ecological metagenomes</taxon>
    </lineage>
</organism>
<dbReference type="EMBL" id="UINC01017704">
    <property type="protein sequence ID" value="SVA73713.1"/>
    <property type="molecule type" value="Genomic_DNA"/>
</dbReference>
<evidence type="ECO:0000313" key="1">
    <source>
        <dbReference type="EMBL" id="SVA73713.1"/>
    </source>
</evidence>
<gene>
    <name evidence="1" type="ORF">METZ01_LOCUS126567</name>
</gene>
<protein>
    <submittedName>
        <fullName evidence="1">Uncharacterized protein</fullName>
    </submittedName>
</protein>
<sequence>MVSQSTGTTSGCEVHILLLTYYQQPELIPDPIRVSKVLSKEKLHSSSLVGSGISNMNKNHALCGRPIHCARFCSYAFLSKCIWVNMKFKKSRKRQASSKNKA</sequence>
<accession>A0A381YB36</accession>
<reference evidence="1" key="1">
    <citation type="submission" date="2018-05" db="EMBL/GenBank/DDBJ databases">
        <authorList>
            <person name="Lanie J.A."/>
            <person name="Ng W.-L."/>
            <person name="Kazmierczak K.M."/>
            <person name="Andrzejewski T.M."/>
            <person name="Davidsen T.M."/>
            <person name="Wayne K.J."/>
            <person name="Tettelin H."/>
            <person name="Glass J.I."/>
            <person name="Rusch D."/>
            <person name="Podicherti R."/>
            <person name="Tsui H.-C.T."/>
            <person name="Winkler M.E."/>
        </authorList>
    </citation>
    <scope>NUCLEOTIDE SEQUENCE</scope>
</reference>
<proteinExistence type="predicted"/>
<dbReference type="AlphaFoldDB" id="A0A381YB36"/>
<name>A0A381YB36_9ZZZZ</name>